<organism evidence="1 2">
    <name type="scientific">Xenopus laevis</name>
    <name type="common">African clawed frog</name>
    <dbReference type="NCBI Taxonomy" id="8355"/>
    <lineage>
        <taxon>Eukaryota</taxon>
        <taxon>Metazoa</taxon>
        <taxon>Chordata</taxon>
        <taxon>Craniata</taxon>
        <taxon>Vertebrata</taxon>
        <taxon>Euteleostomi</taxon>
        <taxon>Amphibia</taxon>
        <taxon>Batrachia</taxon>
        <taxon>Anura</taxon>
        <taxon>Pipoidea</taxon>
        <taxon>Pipidae</taxon>
        <taxon>Xenopodinae</taxon>
        <taxon>Xenopus</taxon>
        <taxon>Xenopus</taxon>
    </lineage>
</organism>
<evidence type="ECO:0000313" key="2">
    <source>
        <dbReference type="Proteomes" id="UP000694892"/>
    </source>
</evidence>
<name>A0A974DMU4_XENLA</name>
<reference evidence="2" key="1">
    <citation type="journal article" date="2016" name="Nature">
        <title>Genome evolution in the allotetraploid frog Xenopus laevis.</title>
        <authorList>
            <person name="Session A.M."/>
            <person name="Uno Y."/>
            <person name="Kwon T."/>
            <person name="Chapman J.A."/>
            <person name="Toyoda A."/>
            <person name="Takahashi S."/>
            <person name="Fukui A."/>
            <person name="Hikosaka A."/>
            <person name="Suzuki A."/>
            <person name="Kondo M."/>
            <person name="van Heeringen S.J."/>
            <person name="Quigley I."/>
            <person name="Heinz S."/>
            <person name="Ogino H."/>
            <person name="Ochi H."/>
            <person name="Hellsten U."/>
            <person name="Lyons J.B."/>
            <person name="Simakov O."/>
            <person name="Putnam N."/>
            <person name="Stites J."/>
            <person name="Kuroki Y."/>
            <person name="Tanaka T."/>
            <person name="Michiue T."/>
            <person name="Watanabe M."/>
            <person name="Bogdanovic O."/>
            <person name="Lister R."/>
            <person name="Georgiou G."/>
            <person name="Paranjpe S.S."/>
            <person name="van Kruijsbergen I."/>
            <person name="Shu S."/>
            <person name="Carlson J."/>
            <person name="Kinoshita T."/>
            <person name="Ohta Y."/>
            <person name="Mawaribuchi S."/>
            <person name="Jenkins J."/>
            <person name="Grimwood J."/>
            <person name="Schmutz J."/>
            <person name="Mitros T."/>
            <person name="Mozaffari S.V."/>
            <person name="Suzuki Y."/>
            <person name="Haramoto Y."/>
            <person name="Yamamoto T.S."/>
            <person name="Takagi C."/>
            <person name="Heald R."/>
            <person name="Miller K."/>
            <person name="Haudenschild C."/>
            <person name="Kitzman J."/>
            <person name="Nakayama T."/>
            <person name="Izutsu Y."/>
            <person name="Robert J."/>
            <person name="Fortriede J."/>
            <person name="Burns K."/>
            <person name="Lotay V."/>
            <person name="Karimi K."/>
            <person name="Yasuoka Y."/>
            <person name="Dichmann D.S."/>
            <person name="Flajnik M.F."/>
            <person name="Houston D.W."/>
            <person name="Shendure J."/>
            <person name="DuPasquier L."/>
            <person name="Vize P.D."/>
            <person name="Zorn A.M."/>
            <person name="Ito M."/>
            <person name="Marcotte E.M."/>
            <person name="Wallingford J.B."/>
            <person name="Ito Y."/>
            <person name="Asashima M."/>
            <person name="Ueno N."/>
            <person name="Matsuda Y."/>
            <person name="Veenstra G.J."/>
            <person name="Fujiyama A."/>
            <person name="Harland R.M."/>
            <person name="Taira M."/>
            <person name="Rokhsar D.S."/>
        </authorList>
    </citation>
    <scope>NUCLEOTIDE SEQUENCE [LARGE SCALE GENOMIC DNA]</scope>
    <source>
        <strain evidence="2">J</strain>
    </source>
</reference>
<sequence length="83" mass="9020">MITEGEAPSATGFPLIPDLHIAAVTEGHCTLANREYHICPWTVLYDHATAIAVLPHPYSLGHSPIHTFAPRGLRTPLLCIDPL</sequence>
<evidence type="ECO:0000313" key="1">
    <source>
        <dbReference type="EMBL" id="OCT94883.1"/>
    </source>
</evidence>
<proteinExistence type="predicted"/>
<gene>
    <name evidence="1" type="ORF">XELAEV_18012566mg</name>
</gene>
<dbReference type="EMBL" id="CM004468">
    <property type="protein sequence ID" value="OCT94883.1"/>
    <property type="molecule type" value="Genomic_DNA"/>
</dbReference>
<dbReference type="AlphaFoldDB" id="A0A974DMU4"/>
<dbReference type="Proteomes" id="UP000694892">
    <property type="component" value="Chromosome 2L"/>
</dbReference>
<accession>A0A974DMU4</accession>
<protein>
    <submittedName>
        <fullName evidence="1">Uncharacterized protein</fullName>
    </submittedName>
</protein>